<keyword evidence="4 8" id="KW-0732">Signal</keyword>
<evidence type="ECO:0000256" key="4">
    <source>
        <dbReference type="ARBA" id="ARBA00022729"/>
    </source>
</evidence>
<dbReference type="Gene3D" id="3.40.190.10">
    <property type="entry name" value="Periplasmic binding protein-like II"/>
    <property type="match status" value="2"/>
</dbReference>
<dbReference type="PROSITE" id="PS51257">
    <property type="entry name" value="PROKAR_LIPOPROTEIN"/>
    <property type="match status" value="1"/>
</dbReference>
<dbReference type="InterPro" id="IPR006059">
    <property type="entry name" value="SBP"/>
</dbReference>
<dbReference type="Pfam" id="PF01547">
    <property type="entry name" value="SBP_bac_1"/>
    <property type="match status" value="1"/>
</dbReference>
<feature type="signal peptide" evidence="8">
    <location>
        <begin position="1"/>
        <end position="16"/>
    </location>
</feature>
<dbReference type="InterPro" id="IPR050490">
    <property type="entry name" value="Bact_solute-bd_prot1"/>
</dbReference>
<evidence type="ECO:0000256" key="8">
    <source>
        <dbReference type="SAM" id="SignalP"/>
    </source>
</evidence>
<protein>
    <submittedName>
        <fullName evidence="9">Raffinose/stachyose/melibiose transport system substrate-binding protein</fullName>
    </submittedName>
</protein>
<reference evidence="9 10" key="1">
    <citation type="submission" date="2024-06" db="EMBL/GenBank/DDBJ databases">
        <title>Genomic Encyclopedia of Type Strains, Phase IV (KMG-IV): sequencing the most valuable type-strain genomes for metagenomic binning, comparative biology and taxonomic classification.</title>
        <authorList>
            <person name="Goeker M."/>
        </authorList>
    </citation>
    <scope>NUCLEOTIDE SEQUENCE [LARGE SCALE GENOMIC DNA]</scope>
    <source>
        <strain evidence="9 10">DSM 15349</strain>
    </source>
</reference>
<evidence type="ECO:0000256" key="1">
    <source>
        <dbReference type="ARBA" id="ARBA00008520"/>
    </source>
</evidence>
<keyword evidence="2" id="KW-0813">Transport</keyword>
<keyword evidence="3" id="KW-1003">Cell membrane</keyword>
<keyword evidence="10" id="KW-1185">Reference proteome</keyword>
<dbReference type="RefSeq" id="WP_253362699.1">
    <property type="nucleotide sequence ID" value="NZ_JALJXU010000001.1"/>
</dbReference>
<keyword evidence="7" id="KW-0449">Lipoprotein</keyword>
<organism evidence="9 10">
    <name type="scientific">Streptococcus gallinaceus</name>
    <dbReference type="NCBI Taxonomy" id="165758"/>
    <lineage>
        <taxon>Bacteria</taxon>
        <taxon>Bacillati</taxon>
        <taxon>Bacillota</taxon>
        <taxon>Bacilli</taxon>
        <taxon>Lactobacillales</taxon>
        <taxon>Streptococcaceae</taxon>
        <taxon>Streptococcus</taxon>
    </lineage>
</organism>
<keyword evidence="5" id="KW-0472">Membrane</keyword>
<comment type="similarity">
    <text evidence="1">Belongs to the bacterial solute-binding protein 1 family.</text>
</comment>
<dbReference type="PANTHER" id="PTHR43649:SF33">
    <property type="entry name" value="POLYGALACTURONAN_RHAMNOGALACTURONAN-BINDING PROTEIN YTCQ"/>
    <property type="match status" value="1"/>
</dbReference>
<dbReference type="Proteomes" id="UP001549055">
    <property type="component" value="Unassembled WGS sequence"/>
</dbReference>
<evidence type="ECO:0000313" key="10">
    <source>
        <dbReference type="Proteomes" id="UP001549055"/>
    </source>
</evidence>
<evidence type="ECO:0000313" key="9">
    <source>
        <dbReference type="EMBL" id="MET3643613.1"/>
    </source>
</evidence>
<evidence type="ECO:0000256" key="2">
    <source>
        <dbReference type="ARBA" id="ARBA00022448"/>
    </source>
</evidence>
<proteinExistence type="inferred from homology"/>
<keyword evidence="6" id="KW-0564">Palmitate</keyword>
<sequence>MKVNTFLKAASVCAFASLLVACGNSQSGGKTEIEFFSQKKEMQATLQEIVDDYNKSQDDVKVKLTSVPDAGTVLKTRIANGETPDVINIYPQNADFKGWAADGQFVDLTEEKDILSNLNDGAAQSYAVDGKIYNIPLTTNVSGVYYNKTAFKKLGIEAPKTFDEFKAAVEKIKADGKTPFAEALGDAWTFNGYAQLAWLQAAGGNRQSVEDYLRYSEKGKISANDELTKTVGQYLDLMAGNGQKNAEGALYADTVAAFAKGDALMMANGSWALPVILQQKPDFEVGMFAMPGLKADSKPMTVGAADMAVSISKDSKNVKASKEFVKYLSSAKVMQKYYDVDGSPTSVKGVETTGKFEQIADVASLAFTDQQAIWLHADWDSEEDFWNANVSYFKSKDLKKYATDLNTFLDTMKK</sequence>
<dbReference type="EMBL" id="JBEPMK010000001">
    <property type="protein sequence ID" value="MET3643613.1"/>
    <property type="molecule type" value="Genomic_DNA"/>
</dbReference>
<accession>A0ABV2JI85</accession>
<evidence type="ECO:0000256" key="6">
    <source>
        <dbReference type="ARBA" id="ARBA00023139"/>
    </source>
</evidence>
<dbReference type="PROSITE" id="PS01037">
    <property type="entry name" value="SBP_BACTERIAL_1"/>
    <property type="match status" value="1"/>
</dbReference>
<dbReference type="PANTHER" id="PTHR43649">
    <property type="entry name" value="ARABINOSE-BINDING PROTEIN-RELATED"/>
    <property type="match status" value="1"/>
</dbReference>
<feature type="chain" id="PRO_5047065135" evidence="8">
    <location>
        <begin position="17"/>
        <end position="414"/>
    </location>
</feature>
<evidence type="ECO:0000256" key="5">
    <source>
        <dbReference type="ARBA" id="ARBA00023136"/>
    </source>
</evidence>
<dbReference type="SUPFAM" id="SSF53850">
    <property type="entry name" value="Periplasmic binding protein-like II"/>
    <property type="match status" value="1"/>
</dbReference>
<evidence type="ECO:0000256" key="3">
    <source>
        <dbReference type="ARBA" id="ARBA00022475"/>
    </source>
</evidence>
<dbReference type="InterPro" id="IPR006061">
    <property type="entry name" value="SBP_1_CS"/>
</dbReference>
<gene>
    <name evidence="9" type="ORF">ABID27_000230</name>
</gene>
<comment type="caution">
    <text evidence="9">The sequence shown here is derived from an EMBL/GenBank/DDBJ whole genome shotgun (WGS) entry which is preliminary data.</text>
</comment>
<evidence type="ECO:0000256" key="7">
    <source>
        <dbReference type="ARBA" id="ARBA00023288"/>
    </source>
</evidence>
<name>A0ABV2JI85_9STRE</name>